<dbReference type="Gene3D" id="3.40.50.300">
    <property type="entry name" value="P-loop containing nucleotide triphosphate hydrolases"/>
    <property type="match status" value="2"/>
</dbReference>
<evidence type="ECO:0000259" key="6">
    <source>
        <dbReference type="PROSITE" id="PS50893"/>
    </source>
</evidence>
<dbReference type="Proteomes" id="UP000584824">
    <property type="component" value="Unassembled WGS sequence"/>
</dbReference>
<evidence type="ECO:0000256" key="3">
    <source>
        <dbReference type="ARBA" id="ARBA00022989"/>
    </source>
</evidence>
<evidence type="ECO:0000259" key="7">
    <source>
        <dbReference type="PROSITE" id="PS50929"/>
    </source>
</evidence>
<accession>A0A7W6P0Y5</accession>
<evidence type="ECO:0000313" key="9">
    <source>
        <dbReference type="Proteomes" id="UP000584824"/>
    </source>
</evidence>
<reference evidence="8 9" key="1">
    <citation type="submission" date="2020-08" db="EMBL/GenBank/DDBJ databases">
        <title>Genomic Encyclopedia of Type Strains, Phase IV (KMG-IV): sequencing the most valuable type-strain genomes for metagenomic binning, comparative biology and taxonomic classification.</title>
        <authorList>
            <person name="Goeker M."/>
        </authorList>
    </citation>
    <scope>NUCLEOTIDE SEQUENCE [LARGE SCALE GENOMIC DNA]</scope>
    <source>
        <strain evidence="8 9">DSM 26385</strain>
    </source>
</reference>
<gene>
    <name evidence="8" type="ORF">GGQ66_001839</name>
</gene>
<feature type="transmembrane region" description="Helical" evidence="5">
    <location>
        <begin position="59"/>
        <end position="79"/>
    </location>
</feature>
<keyword evidence="9" id="KW-1185">Reference proteome</keyword>
<organism evidence="8 9">
    <name type="scientific">Allorhizobium borbori</name>
    <dbReference type="NCBI Taxonomy" id="485907"/>
    <lineage>
        <taxon>Bacteria</taxon>
        <taxon>Pseudomonadati</taxon>
        <taxon>Pseudomonadota</taxon>
        <taxon>Alphaproteobacteria</taxon>
        <taxon>Hyphomicrobiales</taxon>
        <taxon>Rhizobiaceae</taxon>
        <taxon>Rhizobium/Agrobacterium group</taxon>
        <taxon>Allorhizobium</taxon>
    </lineage>
</organism>
<dbReference type="PROSITE" id="PS50929">
    <property type="entry name" value="ABC_TM1F"/>
    <property type="match status" value="1"/>
</dbReference>
<feature type="transmembrane region" description="Helical" evidence="5">
    <location>
        <begin position="163"/>
        <end position="180"/>
    </location>
</feature>
<dbReference type="Pfam" id="PF00664">
    <property type="entry name" value="ABC_membrane"/>
    <property type="match status" value="1"/>
</dbReference>
<sequence length="882" mass="99137">MSMIPYFLSLDLPKQIINGPIQGDGFGTPDSLQPFFEVGFDLPLIGHLNIYAGYPLDRLSMLMALSLEFLALVVINNGFKYVINTYKGRLGERLLRRIRFQLIDRVLRFPPSYFKRTKSSEVATMIKDEVEPLGGFAGDAFVAPAMLGGQVVAALAFILAQNFWLGMIAVGMAMLQLGIIPRMRRRLIRLGRQRQLTARRLAGRVGEMVEGITTIHAYDTSNYERADMAKRLGEIFAIRYDLYQWKFMVKFINNFLAQVTPFLFYSIGGYLTLKGSLDVGQLVAVINAYKELPSPLKDLIDWDQGRQDVQVKFEQVVEQFQSDGILPERIQSVFTDVPPPLPGPLTASRLTLNDDSGGRLAHEVSLEIGKGETVAFLDLNGSTAVAVAEAFGRAIWQTSGKVSLGDMDILDLPESTTGRRISYVSTETYFFDGSLRDNLLYGLKHAPLKPAVREGQRAARRRWEIKEAALAGNVDFDTEGEWISVAGQTTIADDEILREWMLSALDTVLLSEDIFDLGMRSVVDPQQRETIARFAIDARKTLRGELIELDLPQLVVPFEFDAYNSEATIAENLLFGALIGGDAAARTIISSAYFRSIVSEDGLAEQLFEMGRKIVATMVELFGDEQQNNPLLPEMLLLEDREVPEYVRIQKEVEGKRLSEANEEQRRVLFLTAFSYVESRFRFGVLTNEIRAKIVKARHRFYENLPPNLQALIARYNEAEYQSSATLLENIVFGKISRVYADSHSRILSLIKKLAMEQNLYDDLLTVGLDFQVGPGGKRLTILQRQKLNVARAIIRRGDYYTLNQPLPGLNPNLQAQLVKNVISFLRSHSNGCTIIWVLSNPRLSNHFERIVIFDHGEVRANGSHDDLMGAEDGVLNELIVR</sequence>
<comment type="caution">
    <text evidence="8">The sequence shown here is derived from an EMBL/GenBank/DDBJ whole genome shotgun (WGS) entry which is preliminary data.</text>
</comment>
<dbReference type="EMBL" id="JACIDU010000006">
    <property type="protein sequence ID" value="MBB4103282.1"/>
    <property type="molecule type" value="Genomic_DNA"/>
</dbReference>
<dbReference type="InterPro" id="IPR003439">
    <property type="entry name" value="ABC_transporter-like_ATP-bd"/>
</dbReference>
<dbReference type="AlphaFoldDB" id="A0A7W6P0Y5"/>
<feature type="transmembrane region" description="Helical" evidence="5">
    <location>
        <begin position="133"/>
        <end position="157"/>
    </location>
</feature>
<comment type="subcellular location">
    <subcellularLocation>
        <location evidence="1">Cell membrane</location>
        <topology evidence="1">Multi-pass membrane protein</topology>
    </subcellularLocation>
</comment>
<keyword evidence="2 5" id="KW-0812">Transmembrane</keyword>
<dbReference type="GO" id="GO:0005886">
    <property type="term" value="C:plasma membrane"/>
    <property type="evidence" value="ECO:0007669"/>
    <property type="project" value="UniProtKB-SubCell"/>
</dbReference>
<keyword evidence="8" id="KW-0067">ATP-binding</keyword>
<name>A0A7W6P0Y5_9HYPH</name>
<keyword evidence="3 5" id="KW-1133">Transmembrane helix</keyword>
<protein>
    <submittedName>
        <fullName evidence="8">Putative ABC transport system ATP-binding protein</fullName>
    </submittedName>
</protein>
<evidence type="ECO:0000256" key="1">
    <source>
        <dbReference type="ARBA" id="ARBA00004651"/>
    </source>
</evidence>
<dbReference type="Gene3D" id="1.20.1560.10">
    <property type="entry name" value="ABC transporter type 1, transmembrane domain"/>
    <property type="match status" value="1"/>
</dbReference>
<dbReference type="PROSITE" id="PS50893">
    <property type="entry name" value="ABC_TRANSPORTER_2"/>
    <property type="match status" value="1"/>
</dbReference>
<dbReference type="PANTHER" id="PTHR43394:SF1">
    <property type="entry name" value="ATP-BINDING CASSETTE SUB-FAMILY B MEMBER 10, MITOCHONDRIAL"/>
    <property type="match status" value="1"/>
</dbReference>
<dbReference type="GO" id="GO:0016887">
    <property type="term" value="F:ATP hydrolysis activity"/>
    <property type="evidence" value="ECO:0007669"/>
    <property type="project" value="InterPro"/>
</dbReference>
<dbReference type="InterPro" id="IPR027417">
    <property type="entry name" value="P-loop_NTPase"/>
</dbReference>
<keyword evidence="4 5" id="KW-0472">Membrane</keyword>
<dbReference type="InterPro" id="IPR011527">
    <property type="entry name" value="ABC1_TM_dom"/>
</dbReference>
<evidence type="ECO:0000256" key="4">
    <source>
        <dbReference type="ARBA" id="ARBA00023136"/>
    </source>
</evidence>
<evidence type="ECO:0000313" key="8">
    <source>
        <dbReference type="EMBL" id="MBB4103282.1"/>
    </source>
</evidence>
<evidence type="ECO:0000256" key="5">
    <source>
        <dbReference type="SAM" id="Phobius"/>
    </source>
</evidence>
<dbReference type="InterPro" id="IPR036640">
    <property type="entry name" value="ABC1_TM_sf"/>
</dbReference>
<feature type="transmembrane region" description="Helical" evidence="5">
    <location>
        <begin position="255"/>
        <end position="273"/>
    </location>
</feature>
<dbReference type="SUPFAM" id="SSF90123">
    <property type="entry name" value="ABC transporter transmembrane region"/>
    <property type="match status" value="1"/>
</dbReference>
<feature type="domain" description="ABC transmembrane type-1" evidence="7">
    <location>
        <begin position="50"/>
        <end position="301"/>
    </location>
</feature>
<keyword evidence="8" id="KW-0547">Nucleotide-binding</keyword>
<dbReference type="GO" id="GO:0140359">
    <property type="term" value="F:ABC-type transporter activity"/>
    <property type="evidence" value="ECO:0007669"/>
    <property type="project" value="InterPro"/>
</dbReference>
<dbReference type="CDD" id="cd07346">
    <property type="entry name" value="ABC_6TM_exporters"/>
    <property type="match status" value="1"/>
</dbReference>
<feature type="domain" description="ABC transporter" evidence="6">
    <location>
        <begin position="345"/>
        <end position="881"/>
    </location>
</feature>
<dbReference type="InterPro" id="IPR039421">
    <property type="entry name" value="Type_1_exporter"/>
</dbReference>
<dbReference type="GO" id="GO:0005524">
    <property type="term" value="F:ATP binding"/>
    <property type="evidence" value="ECO:0007669"/>
    <property type="project" value="UniProtKB-KW"/>
</dbReference>
<dbReference type="SUPFAM" id="SSF52540">
    <property type="entry name" value="P-loop containing nucleoside triphosphate hydrolases"/>
    <property type="match status" value="1"/>
</dbReference>
<dbReference type="PANTHER" id="PTHR43394">
    <property type="entry name" value="ATP-DEPENDENT PERMEASE MDL1, MITOCHONDRIAL"/>
    <property type="match status" value="1"/>
</dbReference>
<evidence type="ECO:0000256" key="2">
    <source>
        <dbReference type="ARBA" id="ARBA00022692"/>
    </source>
</evidence>
<proteinExistence type="predicted"/>